<dbReference type="InterPro" id="IPR044046">
    <property type="entry name" value="E3_ligase_UBR-like_C"/>
</dbReference>
<keyword evidence="10" id="KW-0175">Coiled coil</keyword>
<dbReference type="Gene3D" id="2.10.110.30">
    <property type="match status" value="1"/>
</dbReference>
<name>A0A2A6B8U4_PRIPA</name>
<dbReference type="InterPro" id="IPR039164">
    <property type="entry name" value="UBR1-like"/>
</dbReference>
<keyword evidence="4 9" id="KW-0479">Metal-binding</keyword>
<feature type="coiled-coil region" evidence="10">
    <location>
        <begin position="567"/>
        <end position="597"/>
    </location>
</feature>
<dbReference type="EnsemblMetazoa" id="PPA28333.1">
    <property type="protein sequence ID" value="PPA28333.1"/>
    <property type="gene ID" value="WBGene00117887"/>
</dbReference>
<accession>A0A8R1UGW2</accession>
<comment type="function">
    <text evidence="9">Ubiquitin ligase protein which is a component of the N-end rule pathway. Recognizes and binds to proteins bearing specific N-terminal residues that are destabilizing according to the N-end rule, leading to their ubiquitination and subsequent degradation.</text>
</comment>
<keyword evidence="5 9" id="KW-0863">Zinc-finger</keyword>
<dbReference type="GO" id="GO:0000151">
    <property type="term" value="C:ubiquitin ligase complex"/>
    <property type="evidence" value="ECO:0000318"/>
    <property type="project" value="GO_Central"/>
</dbReference>
<feature type="compositionally biased region" description="Basic and acidic residues" evidence="11">
    <location>
        <begin position="495"/>
        <end position="523"/>
    </location>
</feature>
<evidence type="ECO:0000256" key="3">
    <source>
        <dbReference type="ARBA" id="ARBA00022679"/>
    </source>
</evidence>
<dbReference type="PANTHER" id="PTHR21497:SF39">
    <property type="entry name" value="E3 UBIQUITIN-PROTEIN LIGASE UBR3"/>
    <property type="match status" value="1"/>
</dbReference>
<comment type="catalytic activity">
    <reaction evidence="1 9">
        <text>S-ubiquitinyl-[E2 ubiquitin-conjugating enzyme]-L-cysteine + [acceptor protein]-L-lysine = [E2 ubiquitin-conjugating enzyme]-L-cysteine + N(6)-ubiquitinyl-[acceptor protein]-L-lysine.</text>
        <dbReference type="EC" id="2.3.2.27"/>
    </reaction>
</comment>
<evidence type="ECO:0000256" key="10">
    <source>
        <dbReference type="SAM" id="Coils"/>
    </source>
</evidence>
<feature type="compositionally biased region" description="Acidic residues" evidence="11">
    <location>
        <begin position="524"/>
        <end position="533"/>
    </location>
</feature>
<reference evidence="13" key="1">
    <citation type="journal article" date="2008" name="Nat. Genet.">
        <title>The Pristionchus pacificus genome provides a unique perspective on nematode lifestyle and parasitism.</title>
        <authorList>
            <person name="Dieterich C."/>
            <person name="Clifton S.W."/>
            <person name="Schuster L.N."/>
            <person name="Chinwalla A."/>
            <person name="Delehaunty K."/>
            <person name="Dinkelacker I."/>
            <person name="Fulton L."/>
            <person name="Fulton R."/>
            <person name="Godfrey J."/>
            <person name="Minx P."/>
            <person name="Mitreva M."/>
            <person name="Roeseler W."/>
            <person name="Tian H."/>
            <person name="Witte H."/>
            <person name="Yang S.P."/>
            <person name="Wilson R.K."/>
            <person name="Sommer R.J."/>
        </authorList>
    </citation>
    <scope>NUCLEOTIDE SEQUENCE [LARGE SCALE GENOMIC DNA]</scope>
    <source>
        <strain evidence="13">PS312</strain>
    </source>
</reference>
<proteinExistence type="inferred from homology"/>
<evidence type="ECO:0000313" key="12">
    <source>
        <dbReference type="EnsemblMetazoa" id="PPA28333.1"/>
    </source>
</evidence>
<evidence type="ECO:0000256" key="11">
    <source>
        <dbReference type="SAM" id="MobiDB-lite"/>
    </source>
</evidence>
<keyword evidence="13" id="KW-1185">Reference proteome</keyword>
<evidence type="ECO:0000313" key="13">
    <source>
        <dbReference type="Proteomes" id="UP000005239"/>
    </source>
</evidence>
<dbReference type="OrthoDB" id="15304at2759"/>
<evidence type="ECO:0000256" key="5">
    <source>
        <dbReference type="ARBA" id="ARBA00022771"/>
    </source>
</evidence>
<evidence type="ECO:0000256" key="2">
    <source>
        <dbReference type="ARBA" id="ARBA00004906"/>
    </source>
</evidence>
<comment type="similarity">
    <text evidence="8 9">Belongs to the E3 ubiquitin-protein ligase UBR1-like family.</text>
</comment>
<dbReference type="FunFam" id="2.10.110.30:FF:000002">
    <property type="entry name" value="Putative e3 ubiquitin-protein ligase ubr3"/>
    <property type="match status" value="1"/>
</dbReference>
<dbReference type="SMART" id="SM00396">
    <property type="entry name" value="ZnF_UBR1"/>
    <property type="match status" value="1"/>
</dbReference>
<evidence type="ECO:0000256" key="9">
    <source>
        <dbReference type="RuleBase" id="RU366018"/>
    </source>
</evidence>
<keyword evidence="3 9" id="KW-0808">Transferase</keyword>
<evidence type="ECO:0000256" key="6">
    <source>
        <dbReference type="ARBA" id="ARBA00022786"/>
    </source>
</evidence>
<keyword evidence="6 9" id="KW-0833">Ubl conjugation pathway</keyword>
<dbReference type="GO" id="GO:0071596">
    <property type="term" value="P:ubiquitin-dependent protein catabolic process via the N-end rule pathway"/>
    <property type="evidence" value="ECO:0000318"/>
    <property type="project" value="GO_Central"/>
</dbReference>
<keyword evidence="7 9" id="KW-0862">Zinc</keyword>
<feature type="region of interest" description="Disordered" evidence="11">
    <location>
        <begin position="495"/>
        <end position="533"/>
    </location>
</feature>
<dbReference type="Pfam" id="PF22960">
    <property type="entry name" value="WHD_UBR1"/>
    <property type="match status" value="1"/>
</dbReference>
<gene>
    <name evidence="12" type="primary">WBGene00117887</name>
</gene>
<dbReference type="CDD" id="cd19673">
    <property type="entry name" value="UBR-box_UBR3"/>
    <property type="match status" value="1"/>
</dbReference>
<sequence>MPPAEPAPDFVGSLLARSPRRSEIGNDYQKWKAIADELKEANYPMNLGASIGVNRFTPELRKKARLLDRLIEGLITPLQEPTRVDAAIMNIRMAICQGLSKEEFEKLMKEHNFSLKCNVIWESDAIAYRCNTCSLTPCMSLCAACFKGGNHENHDVTRFFSREGGACDCGNEDVLKESGFCSSHGEHAERPPPPPETIVSLAELILLRLLMVVLEYFRKQRRDNPDQAVPPFMLVKDGERTIDQVCGAGKVIALIQECVDFGGPIRDAFGRILIDERMYSRIWKVPSEDVLDKHSVQSFRDFRENHKFFESVSDLTMNQDMMEEFFPEFPKELMKNTCLLHELLFWMRIHVFPQSLINLTLAFLGLTEYRDEFARRFFLLYPWTADSIRDACLHPMMEYRNISAASSRIIHVSVQMLSSAVLCSRLTTEINLPMLMFNAVAYILLKADLKPVSMMPLRKEVPGTRARRNDEIRVRRLANREAAIMRRQNERMLEDMRREGEERNEQRRRIEEREAARGGREGEDAMEVEEEEQLLGGDEGRVDIIRFDVDDDAGDMDRRLDRRAEHRLQVLAIMQRMEEEQRQEEEEEAQRQAAIAQWYTLDVAAKVLNLHGYWFAMGDTQNLLSHKEVVQKMCRDEKTLEMYFKVIEKMQCMDVINRIPSGDHLMNERADVYQRTLVLEYEMSSSSMFNLIFGIVNNGDGSGATALFDACWKSLERWFDTMDLDRAGRPLQLGKNAVSFHLPLSRHLSTILNYTCDYTFNQPSIVQRFDDLVQKKDLIHMLMLHPLRIQAARAEWGAGMWVRNGQQMRIPACLYTQTHMLFSYFVPDLDLIRFCAANLEAVDALHAIFESFSLADVFRWKKERSPSGVTYHPTTAVNLVRPEWVDTLVFGCFRLIAELVFLASVGEQTAEESMQEDIVCKLAIMNMPHSRLRQSMSEKGSHGAELVDQFFERILKRVAVFSDPEQDDTLDQGLYSLNRDAQLHFIDPLIIMGRSTSMRHAAGAFQRIDYMERRIAERPEHQFKNTWTPYRIFGMKKPISRRLPHNAGIYQLLVNHRLFETYCYIIDRYIEDWEELERRLSGVSPNNNTHEFLFKEQTIQIIIYMLTMTSLYIRLQKESVKLLDLYHKDLSDPDGPPRSLANSLISLGPVIMSMNLKRGEISKEEEEKKVKVMMREAVKKELEARLIAGTPDEYYGRLLGILYRDDTRFREMMDERYPEIVEEKMEVEAVPSPATDNTANNYIAKKKAEAAALRARIMAQKMKKDGETMKKLMESENMTQEELSRLDVSEKTVEQYECPICGDETPASFDQPIGLLVYVQFNGSYLNSIDASLPDTSLIELDEELQKDPEAAKIRYHKHAMFWREKNSEVEPMIAGENCDFIATPSMIELKTCGHHAHISCLEQYRETIYNQMRERGDLRHEIVFCPKCRFGTNGLLPLRVSTGVQENVGEKLRSGAAEGRLVVYDILMKQLFEMKKNVEDREVHEAETPSSAYSQATVKHLVEHNLSTRGSEAKQFLEDNTHIFLQGLLMTNVERNLFFDTLGVTPVRPKCIDLVSEHVNFHSALALTKTELEMTTAHVMELLIDEPEWVKSEAGILERGKKAMEGVERTHVISAQDEDQSMLESSQTSLDDEDMAILTEKTKTKDPQITILMQHALSSPVLSEKERISLFHPFLDYPTHLHFSEEWKDRCKGKPPSYYDTRFPILFANPLALVTRMTSIMMSSELTRESILESLHIICRRLVFLAAVRWTVWYCARVDYTRLKEWAEEPGGEESTPEEIIAGRPKYLHGIRRVICRLLCGSKHLSAITRSMAREELPDYDECVLMKPMNDLLVRIVQLWHEVRLVSLPEGMKSAMGMTRDQLEIVVFGNSGIGPLPTNFVAAQWTINALKPLLYIINKKRMVMYEPCTFRPFITLRLPESYDDIFARYFGRTCIRCCKVPANPMICLICSEMVCKSEIILEHICLDMCCHATNEIGESYLEPEVHPCGVQIPFLALNSALIVLVKMRIEGLTTACKALVWGSVYLDAHGEEDRNLRRGKPLKLAQKRVERFYRDFLEGEVEARYSYHNISHLPEALRDAHYIHLR</sequence>
<evidence type="ECO:0000256" key="7">
    <source>
        <dbReference type="ARBA" id="ARBA00022833"/>
    </source>
</evidence>
<dbReference type="GO" id="GO:0005737">
    <property type="term" value="C:cytoplasm"/>
    <property type="evidence" value="ECO:0000318"/>
    <property type="project" value="GO_Central"/>
</dbReference>
<dbReference type="Pfam" id="PF18995">
    <property type="entry name" value="PRT6_C"/>
    <property type="match status" value="1"/>
</dbReference>
<dbReference type="PROSITE" id="PS51157">
    <property type="entry name" value="ZF_UBR"/>
    <property type="match status" value="1"/>
</dbReference>
<evidence type="ECO:0000256" key="4">
    <source>
        <dbReference type="ARBA" id="ARBA00022723"/>
    </source>
</evidence>
<dbReference type="GO" id="GO:0008270">
    <property type="term" value="F:zinc ion binding"/>
    <property type="evidence" value="ECO:0007669"/>
    <property type="project" value="UniProtKB-UniRule"/>
</dbReference>
<dbReference type="Proteomes" id="UP000005239">
    <property type="component" value="Unassembled WGS sequence"/>
</dbReference>
<dbReference type="EC" id="2.3.2.27" evidence="9"/>
<dbReference type="GO" id="GO:0016567">
    <property type="term" value="P:protein ubiquitination"/>
    <property type="evidence" value="ECO:0000318"/>
    <property type="project" value="GO_Central"/>
</dbReference>
<comment type="pathway">
    <text evidence="2 9">Protein modification; protein ubiquitination.</text>
</comment>
<dbReference type="Pfam" id="PF02207">
    <property type="entry name" value="zf-UBR"/>
    <property type="match status" value="1"/>
</dbReference>
<dbReference type="GO" id="GO:0061630">
    <property type="term" value="F:ubiquitin protein ligase activity"/>
    <property type="evidence" value="ECO:0000318"/>
    <property type="project" value="GO_Central"/>
</dbReference>
<dbReference type="InterPro" id="IPR055194">
    <property type="entry name" value="UBR1-like_WH"/>
</dbReference>
<dbReference type="InterPro" id="IPR003126">
    <property type="entry name" value="Znf_UBR"/>
</dbReference>
<accession>A0A2A6B8U4</accession>
<organism evidence="12 13">
    <name type="scientific">Pristionchus pacificus</name>
    <name type="common">Parasitic nematode worm</name>
    <dbReference type="NCBI Taxonomy" id="54126"/>
    <lineage>
        <taxon>Eukaryota</taxon>
        <taxon>Metazoa</taxon>
        <taxon>Ecdysozoa</taxon>
        <taxon>Nematoda</taxon>
        <taxon>Chromadorea</taxon>
        <taxon>Rhabditida</taxon>
        <taxon>Rhabditina</taxon>
        <taxon>Diplogasteromorpha</taxon>
        <taxon>Diplogasteroidea</taxon>
        <taxon>Neodiplogasteridae</taxon>
        <taxon>Pristionchus</taxon>
    </lineage>
</organism>
<reference evidence="12" key="2">
    <citation type="submission" date="2022-06" db="UniProtKB">
        <authorList>
            <consortium name="EnsemblMetazoa"/>
        </authorList>
    </citation>
    <scope>IDENTIFICATION</scope>
    <source>
        <strain evidence="12">PS312</strain>
    </source>
</reference>
<protein>
    <recommendedName>
        <fullName evidence="9">E3 ubiquitin-protein ligase</fullName>
        <ecNumber evidence="9">2.3.2.27</ecNumber>
    </recommendedName>
</protein>
<dbReference type="PANTHER" id="PTHR21497">
    <property type="entry name" value="UBIQUITIN LIGASE E3 ALPHA-RELATED"/>
    <property type="match status" value="1"/>
</dbReference>
<evidence type="ECO:0000256" key="1">
    <source>
        <dbReference type="ARBA" id="ARBA00000900"/>
    </source>
</evidence>
<evidence type="ECO:0000256" key="8">
    <source>
        <dbReference type="ARBA" id="ARBA00046341"/>
    </source>
</evidence>
<dbReference type="InterPro" id="IPR001387">
    <property type="entry name" value="Cro/C1-type_HTH"/>
</dbReference>
<dbReference type="CDD" id="cd00093">
    <property type="entry name" value="HTH_XRE"/>
    <property type="match status" value="1"/>
</dbReference>